<dbReference type="SUPFAM" id="SSF51445">
    <property type="entry name" value="(Trans)glycosidases"/>
    <property type="match status" value="1"/>
</dbReference>
<dbReference type="PANTHER" id="PTHR10353:SF29">
    <property type="entry name" value="BETA-GLUCOSIDASE 11"/>
    <property type="match status" value="1"/>
</dbReference>
<dbReference type="Gene3D" id="3.20.20.80">
    <property type="entry name" value="Glycosidases"/>
    <property type="match status" value="1"/>
</dbReference>
<dbReference type="STRING" id="40149.A0A0E0F0I8"/>
<dbReference type="InterPro" id="IPR017853">
    <property type="entry name" value="GH"/>
</dbReference>
<dbReference type="HOGENOM" id="CLU_001859_4_4_1"/>
<dbReference type="GO" id="GO:0033907">
    <property type="term" value="F:beta-D-fucosidase activity"/>
    <property type="evidence" value="ECO:0007669"/>
    <property type="project" value="UniProtKB-ARBA"/>
</dbReference>
<comment type="similarity">
    <text evidence="1 3">Belongs to the glycosyl hydrolase 1 family.</text>
</comment>
<evidence type="ECO:0000256" key="2">
    <source>
        <dbReference type="ARBA" id="ARBA00023180"/>
    </source>
</evidence>
<dbReference type="eggNOG" id="KOG0626">
    <property type="taxonomic scope" value="Eukaryota"/>
</dbReference>
<dbReference type="GO" id="GO:0004565">
    <property type="term" value="F:beta-galactosidase activity"/>
    <property type="evidence" value="ECO:0007669"/>
    <property type="project" value="UniProtKB-ARBA"/>
</dbReference>
<dbReference type="Gramene" id="OMERI10G13860.1">
    <property type="protein sequence ID" value="OMERI10G13860.1"/>
    <property type="gene ID" value="OMERI10G13860"/>
</dbReference>
<reference evidence="4" key="2">
    <citation type="submission" date="2018-05" db="EMBL/GenBank/DDBJ databases">
        <title>OmerRS3 (Oryza meridionalis Reference Sequence Version 3).</title>
        <authorList>
            <person name="Zhang J."/>
            <person name="Kudrna D."/>
            <person name="Lee S."/>
            <person name="Talag J."/>
            <person name="Welchert J."/>
            <person name="Wing R.A."/>
        </authorList>
    </citation>
    <scope>NUCLEOTIDE SEQUENCE [LARGE SCALE GENOMIC DNA]</scope>
    <source>
        <strain evidence="4">cv. OR44</strain>
    </source>
</reference>
<organism evidence="4">
    <name type="scientific">Oryza meridionalis</name>
    <dbReference type="NCBI Taxonomy" id="40149"/>
    <lineage>
        <taxon>Eukaryota</taxon>
        <taxon>Viridiplantae</taxon>
        <taxon>Streptophyta</taxon>
        <taxon>Embryophyta</taxon>
        <taxon>Tracheophyta</taxon>
        <taxon>Spermatophyta</taxon>
        <taxon>Magnoliopsida</taxon>
        <taxon>Liliopsida</taxon>
        <taxon>Poales</taxon>
        <taxon>Poaceae</taxon>
        <taxon>BOP clade</taxon>
        <taxon>Oryzoideae</taxon>
        <taxon>Oryzeae</taxon>
        <taxon>Oryzinae</taxon>
        <taxon>Oryza</taxon>
    </lineage>
</organism>
<accession>A0A0E0F0I8</accession>
<dbReference type="EnsemblPlants" id="OMERI10G13860.1">
    <property type="protein sequence ID" value="OMERI10G13860.1"/>
    <property type="gene ID" value="OMERI10G13860"/>
</dbReference>
<dbReference type="Pfam" id="PF00232">
    <property type="entry name" value="Glyco_hydro_1"/>
    <property type="match status" value="2"/>
</dbReference>
<reference evidence="4" key="1">
    <citation type="submission" date="2015-04" db="UniProtKB">
        <authorList>
            <consortium name="EnsemblPlants"/>
        </authorList>
    </citation>
    <scope>IDENTIFICATION</scope>
</reference>
<dbReference type="GO" id="GO:0008422">
    <property type="term" value="F:beta-glucosidase activity"/>
    <property type="evidence" value="ECO:0007669"/>
    <property type="project" value="UniProtKB-ARBA"/>
</dbReference>
<protein>
    <recommendedName>
        <fullName evidence="6">4-hydroxy-7-methoxy-3-oxo-3,4-dihydro-2H-1,4-benzoxazin-2-yl glucosidebeta-D-glucosidase</fullName>
    </recommendedName>
</protein>
<sequence length="193" mass="22033">MKKQAGSRIPSFTKEQSELIRGSADFIGINHYKSLYVSDGSNRKKAGLRDYNADMAAHFRVSRNDTPSDKYAPSKILSDPKGLQCFGQFDKEDSLNDTERVEYLSSYMGGTLAALRNGANVKGYFVWSFLDMFELFAGYHSPFGLHHVDFEDPSLPRQPKLSAQWYSKFLRSEIGINIENMISPHEHEHSYYQ</sequence>
<dbReference type="PANTHER" id="PTHR10353">
    <property type="entry name" value="GLYCOSYL HYDROLASE"/>
    <property type="match status" value="1"/>
</dbReference>
<dbReference type="InterPro" id="IPR001360">
    <property type="entry name" value="Glyco_hydro_1"/>
</dbReference>
<dbReference type="PRINTS" id="PR00131">
    <property type="entry name" value="GLHYDRLASE1"/>
</dbReference>
<evidence type="ECO:0008006" key="6">
    <source>
        <dbReference type="Google" id="ProtNLM"/>
    </source>
</evidence>
<evidence type="ECO:0000313" key="4">
    <source>
        <dbReference type="EnsemblPlants" id="OMERI10G13860.1"/>
    </source>
</evidence>
<keyword evidence="2" id="KW-0325">Glycoprotein</keyword>
<keyword evidence="5" id="KW-1185">Reference proteome</keyword>
<proteinExistence type="inferred from homology"/>
<dbReference type="AlphaFoldDB" id="A0A0E0F0I8"/>
<dbReference type="Proteomes" id="UP000008021">
    <property type="component" value="Chromosome 10"/>
</dbReference>
<evidence type="ECO:0000313" key="5">
    <source>
        <dbReference type="Proteomes" id="UP000008021"/>
    </source>
</evidence>
<evidence type="ECO:0000256" key="3">
    <source>
        <dbReference type="RuleBase" id="RU003690"/>
    </source>
</evidence>
<dbReference type="GO" id="GO:0005975">
    <property type="term" value="P:carbohydrate metabolic process"/>
    <property type="evidence" value="ECO:0007669"/>
    <property type="project" value="InterPro"/>
</dbReference>
<name>A0A0E0F0I8_9ORYZ</name>
<evidence type="ECO:0000256" key="1">
    <source>
        <dbReference type="ARBA" id="ARBA00010838"/>
    </source>
</evidence>